<evidence type="ECO:0000256" key="3">
    <source>
        <dbReference type="ARBA" id="ARBA00023004"/>
    </source>
</evidence>
<evidence type="ECO:0000313" key="6">
    <source>
        <dbReference type="EMBL" id="SNR33597.1"/>
    </source>
</evidence>
<dbReference type="CDD" id="cd03467">
    <property type="entry name" value="Rieske"/>
    <property type="match status" value="1"/>
</dbReference>
<keyword evidence="4" id="KW-0411">Iron-sulfur</keyword>
<dbReference type="AlphaFoldDB" id="A0A238VHL9"/>
<keyword evidence="6" id="KW-0223">Dioxygenase</keyword>
<keyword evidence="2" id="KW-0479">Metal-binding</keyword>
<dbReference type="InterPro" id="IPR036922">
    <property type="entry name" value="Rieske_2Fe-2S_sf"/>
</dbReference>
<keyword evidence="6" id="KW-0560">Oxidoreductase</keyword>
<dbReference type="InterPro" id="IPR017941">
    <property type="entry name" value="Rieske_2Fe-2S"/>
</dbReference>
<keyword evidence="1" id="KW-0001">2Fe-2S</keyword>
<proteinExistence type="predicted"/>
<protein>
    <submittedName>
        <fullName evidence="6">Ferredoxin subunit of nitrite reductase or a ring-hydroxylating dioxygenase</fullName>
    </submittedName>
</protein>
<dbReference type="PROSITE" id="PS51296">
    <property type="entry name" value="RIESKE"/>
    <property type="match status" value="1"/>
</dbReference>
<organism evidence="6 7">
    <name type="scientific">Paracoccus sediminis</name>
    <dbReference type="NCBI Taxonomy" id="1214787"/>
    <lineage>
        <taxon>Bacteria</taxon>
        <taxon>Pseudomonadati</taxon>
        <taxon>Pseudomonadota</taxon>
        <taxon>Alphaproteobacteria</taxon>
        <taxon>Rhodobacterales</taxon>
        <taxon>Paracoccaceae</taxon>
        <taxon>Paracoccus</taxon>
    </lineage>
</organism>
<sequence>MVRPCPAGGACQGIADRMAWTDYSAAPEPGTPLCNARDVQTVLSLAVRTAKGDFPMLVVRTDDGLRAYVNACPHQHLPLDHRGGRILSADRARLMCTAHGARFDVSTGKAIDGAECGLDAVPVAIRDGMVVIDRI</sequence>
<evidence type="ECO:0000256" key="4">
    <source>
        <dbReference type="ARBA" id="ARBA00023014"/>
    </source>
</evidence>
<dbReference type="GO" id="GO:0046872">
    <property type="term" value="F:metal ion binding"/>
    <property type="evidence" value="ECO:0007669"/>
    <property type="project" value="UniProtKB-KW"/>
</dbReference>
<dbReference type="GO" id="GO:0051213">
    <property type="term" value="F:dioxygenase activity"/>
    <property type="evidence" value="ECO:0007669"/>
    <property type="project" value="UniProtKB-KW"/>
</dbReference>
<dbReference type="Proteomes" id="UP000198409">
    <property type="component" value="Unassembled WGS sequence"/>
</dbReference>
<dbReference type="Pfam" id="PF00355">
    <property type="entry name" value="Rieske"/>
    <property type="match status" value="1"/>
</dbReference>
<dbReference type="SUPFAM" id="SSF50022">
    <property type="entry name" value="ISP domain"/>
    <property type="match status" value="1"/>
</dbReference>
<evidence type="ECO:0000313" key="7">
    <source>
        <dbReference type="Proteomes" id="UP000198409"/>
    </source>
</evidence>
<gene>
    <name evidence="6" type="ORF">SAMN06265378_102205</name>
</gene>
<reference evidence="7" key="1">
    <citation type="submission" date="2017-06" db="EMBL/GenBank/DDBJ databases">
        <authorList>
            <person name="Varghese N."/>
            <person name="Submissions S."/>
        </authorList>
    </citation>
    <scope>NUCLEOTIDE SEQUENCE [LARGE SCALE GENOMIC DNA]</scope>
    <source>
        <strain evidence="7">DSM 26170</strain>
    </source>
</reference>
<accession>A0A238VHL9</accession>
<dbReference type="EMBL" id="FZNM01000002">
    <property type="protein sequence ID" value="SNR33597.1"/>
    <property type="molecule type" value="Genomic_DNA"/>
</dbReference>
<keyword evidence="3" id="KW-0408">Iron</keyword>
<evidence type="ECO:0000256" key="2">
    <source>
        <dbReference type="ARBA" id="ARBA00022723"/>
    </source>
</evidence>
<feature type="domain" description="Rieske" evidence="5">
    <location>
        <begin position="39"/>
        <end position="132"/>
    </location>
</feature>
<evidence type="ECO:0000259" key="5">
    <source>
        <dbReference type="PROSITE" id="PS51296"/>
    </source>
</evidence>
<dbReference type="GO" id="GO:0051537">
    <property type="term" value="F:2 iron, 2 sulfur cluster binding"/>
    <property type="evidence" value="ECO:0007669"/>
    <property type="project" value="UniProtKB-KW"/>
</dbReference>
<name>A0A238VHL9_9RHOB</name>
<evidence type="ECO:0000256" key="1">
    <source>
        <dbReference type="ARBA" id="ARBA00022714"/>
    </source>
</evidence>
<dbReference type="Gene3D" id="2.102.10.10">
    <property type="entry name" value="Rieske [2Fe-2S] iron-sulphur domain"/>
    <property type="match status" value="1"/>
</dbReference>